<dbReference type="GO" id="GO:0016491">
    <property type="term" value="F:oxidoreductase activity"/>
    <property type="evidence" value="ECO:0007669"/>
    <property type="project" value="InterPro"/>
</dbReference>
<sequence>MNVLLFNGAPDNFPNSTSDRISNHIAQLFKDKDIQVTTYNLAKANLPSLDMMGKTIPESVAEMCRIFTSSDIQIWLSPLYHGGIPGTMKNCLDWLEMTSKYPKPYLSGQIVGLVCWSDGIQAMQGINNMDAVAKALRAWVLPYAVPVSRADLYTEDGTAITNAYTSRFKIMADLMISTGLKFELPNDLQPEL</sequence>
<dbReference type="SUPFAM" id="SSF52218">
    <property type="entry name" value="Flavoproteins"/>
    <property type="match status" value="1"/>
</dbReference>
<dbReference type="OrthoDB" id="9812295at2"/>
<gene>
    <name evidence="2" type="ORF">FK004_06635</name>
</gene>
<dbReference type="Pfam" id="PF03358">
    <property type="entry name" value="FMN_red"/>
    <property type="match status" value="1"/>
</dbReference>
<evidence type="ECO:0000313" key="2">
    <source>
        <dbReference type="EMBL" id="AWG24929.1"/>
    </source>
</evidence>
<dbReference type="Gene3D" id="3.40.50.360">
    <property type="match status" value="1"/>
</dbReference>
<evidence type="ECO:0000259" key="1">
    <source>
        <dbReference type="Pfam" id="PF03358"/>
    </source>
</evidence>
<accession>A0A2S1LMH6</accession>
<dbReference type="InterPro" id="IPR005025">
    <property type="entry name" value="FMN_Rdtase-like_dom"/>
</dbReference>
<evidence type="ECO:0000313" key="3">
    <source>
        <dbReference type="Proteomes" id="UP000244677"/>
    </source>
</evidence>
<proteinExistence type="predicted"/>
<dbReference type="Proteomes" id="UP000244677">
    <property type="component" value="Chromosome"/>
</dbReference>
<dbReference type="KEGG" id="fki:FK004_06635"/>
<reference evidence="2 3" key="1">
    <citation type="submission" date="2017-04" db="EMBL/GenBank/DDBJ databases">
        <title>Complete genome sequence of Flavobacterium kingsejong AJ004.</title>
        <authorList>
            <person name="Lee P.C."/>
        </authorList>
    </citation>
    <scope>NUCLEOTIDE SEQUENCE [LARGE SCALE GENOMIC DNA]</scope>
    <source>
        <strain evidence="2 3">AJ004</strain>
    </source>
</reference>
<dbReference type="EMBL" id="CP020919">
    <property type="protein sequence ID" value="AWG24929.1"/>
    <property type="molecule type" value="Genomic_DNA"/>
</dbReference>
<feature type="domain" description="NADPH-dependent FMN reductase-like" evidence="1">
    <location>
        <begin position="1"/>
        <end position="148"/>
    </location>
</feature>
<dbReference type="InterPro" id="IPR029039">
    <property type="entry name" value="Flavoprotein-like_sf"/>
</dbReference>
<organism evidence="2 3">
    <name type="scientific">Flavobacterium kingsejongi</name>
    <dbReference type="NCBI Taxonomy" id="1678728"/>
    <lineage>
        <taxon>Bacteria</taxon>
        <taxon>Pseudomonadati</taxon>
        <taxon>Bacteroidota</taxon>
        <taxon>Flavobacteriia</taxon>
        <taxon>Flavobacteriales</taxon>
        <taxon>Flavobacteriaceae</taxon>
        <taxon>Flavobacterium</taxon>
    </lineage>
</organism>
<keyword evidence="3" id="KW-1185">Reference proteome</keyword>
<dbReference type="AlphaFoldDB" id="A0A2S1LMH6"/>
<dbReference type="RefSeq" id="WP_108736551.1">
    <property type="nucleotide sequence ID" value="NZ_CP020919.1"/>
</dbReference>
<protein>
    <recommendedName>
        <fullName evidence="1">NADPH-dependent FMN reductase-like domain-containing protein</fullName>
    </recommendedName>
</protein>
<name>A0A2S1LMH6_9FLAO</name>